<feature type="domain" description="C2H2-type" evidence="7">
    <location>
        <begin position="1998"/>
        <end position="2025"/>
    </location>
</feature>
<feature type="region of interest" description="Disordered" evidence="6">
    <location>
        <begin position="758"/>
        <end position="786"/>
    </location>
</feature>
<feature type="compositionally biased region" description="Acidic residues" evidence="6">
    <location>
        <begin position="135"/>
        <end position="151"/>
    </location>
</feature>
<feature type="domain" description="C2H2-type" evidence="7">
    <location>
        <begin position="1856"/>
        <end position="1883"/>
    </location>
</feature>
<evidence type="ECO:0000259" key="7">
    <source>
        <dbReference type="PROSITE" id="PS50157"/>
    </source>
</evidence>
<feature type="domain" description="C2H2-type" evidence="7">
    <location>
        <begin position="676"/>
        <end position="703"/>
    </location>
</feature>
<keyword evidence="3 5" id="KW-0863">Zinc-finger</keyword>
<feature type="compositionally biased region" description="Basic residues" evidence="6">
    <location>
        <begin position="98"/>
        <end position="107"/>
    </location>
</feature>
<keyword evidence="9" id="KW-1185">Reference proteome</keyword>
<feature type="region of interest" description="Disordered" evidence="6">
    <location>
        <begin position="2077"/>
        <end position="2168"/>
    </location>
</feature>
<feature type="compositionally biased region" description="Polar residues" evidence="6">
    <location>
        <begin position="493"/>
        <end position="514"/>
    </location>
</feature>
<feature type="compositionally biased region" description="Polar residues" evidence="6">
    <location>
        <begin position="1591"/>
        <end position="1602"/>
    </location>
</feature>
<feature type="domain" description="C2H2-type" evidence="7">
    <location>
        <begin position="627"/>
        <end position="655"/>
    </location>
</feature>
<feature type="compositionally biased region" description="Polar residues" evidence="6">
    <location>
        <begin position="1047"/>
        <end position="1070"/>
    </location>
</feature>
<dbReference type="Proteomes" id="UP001164746">
    <property type="component" value="Chromosome 8"/>
</dbReference>
<sequence length="2257" mass="255809">MSQVCQTWAADATSKRIVDLLYQMSEDVHVTGVPDMATDATSERIVDLLYQMSEDLNVTGVPDMATDATIERIVGRTRPNMLHVTDVPDTPIACKKDHGIKRGRKKTQISPETEEGGTSVRTDVETDSSALIDTSIEELEDPVPEGAEETSDTSSQKDESISVTTELTEASPTCPGVKIVKKICRSYSCPKCSFESKRSRDFLYHSVEVHNSRISIYACQLCDYCSQYRQKLKRHMHKTHGLIDFEYSNIKGPEHQGLVGPEKLPKHSVIKPGLKVKAVSKKSLGSKHGLGKKKLKVKFRPKQILSESASASVSKERQVSPSNKPIPQKTDQLSRVVEEVVGDDGQLVFKCKECQYTGDDKQAVAKHAVSWHVDTKSFSCSYCDYITFERNDLISHNPVHRNEHQFKCDECTYSTDFRPNYDRHLQNHKGNYPFKCTKCTYGCGSDAVLKRHLSSNHDPLPVPPPAKKMKLHVPVPKQANSMSVVPPPLAKPTKTSPRQNSGASGSPVTKNDNMPDSPIKMDAETIAEVNSYIYFDPSSASMVPRPSLPPFDSETATQLARELSPSRKLPPNIIQYVEKSEDKLVCPACKLKYKRSSDLNRHMKTKHAKWISDLKRHFSCHSLEKRYKCNFCPKKYKYRSDLNVHVRKEHNREPSGEVKVVKVATMPRKKTSPAMFKCPCCTYISPWKSEIDRHSRIHNTEKTFQCNNCEYQTYWRSDIRRHIYKKHPEIMAEGLTLNDVIITRKVSPPAIVVTTDDKTKGDASMLSSEGESSRETTPVKYGSRETTPEVNMSDYITTTHTGHSPTPSPIKEVGKGWYKCQYCGFETNAPSKMNAHIATHTNLKRYMCPICGRRANWKWDIAKHIKLSHRDETTQVIKLSKKEAEDTIQVYMEANPVVRRDHHLNLTPERELTEKSVYFKCPFCSFSDERRISVNRHMRSAHEGQEGTVVVLAKKEKHSTTEVKTSTQTTSTPIQMHTPSKFMHLVDNKSPQDVARPFMCSECGKRGATKGDVKKHYHYAHSDKEIRIVYLGDGSQSVIPANHEASNKSLESKPQSHFHETTSVMTSTQDMPAPKAGPSKDPKKIGYIRPFQCGLCGRRSNWRWDVNRHIRERHPDMVGKVKIIELSEDEARATIEKYTKEQLPTLNRTAFSVPRKRHSVFWDKYNSKSLNSSQSESDSSFNNSSFSEMNTSQNSVDKSSVAMETQHSLDLSQPVFPGHPARTFHENMQVSSTNTSTSPRNTFADALKRNTYKQYKCSGCCYRSDYRGDIMRHLVRRHGPNRAKVVILDKETAMATIGSYKYSKHEADKAERAAAKGEIYHPSPPRTFTPAGPLPKEAWAGLEKKLWKCSMCPYSDEDKVDVLKHLSKHNMKAYKCGNCNWTSNFKSAVDRHIQSKHDKTEGAMARLNIKLIKEGPGLDQTGRSIMPQGMATGEPNAISSEIEAPVPVTGQESMTNPQAVMSTAVFHCKLCNHSSVWRSCVSRHLKSVHKVKDYVANIVKKIVRTNRSDGQPGSLKDQQVWARPKNFSCHMCPYKTYKGKMLNFHISCHKPQPGVKQVKCKYCPYYVSSNRLLTQHVYLHLNEFKNSQESQYPVTPVKNKSGSPAVGVRRSPPINKRHRCEKCPYSTNSKNDFLYHKQFHRPKPTADYKCDYCDYWVSHRRLIKQHMKVHEEGYSVETSDVEVTPSKSDYSENSLVYDTVEIAAIKQRIIASKITPTISSSPLVSPMKIASTCSMGGKRGFLRKDGTYRKIHQCRHCPYMNLKLRNMRLHELMHGKRSSRNPLMKCPMCDYYVASRGLLGQHMKVHRPNYGHEFLQHGNMRMGNESVGSEDSEVDNSISLEKKIETLLQITRFKKFGCEKCPYASSKRARFQRHVELHGSKQKFKCDFCDYSVPTQNLLNQHTRLHFEPNQNLLAAQSILNLQCLPEMPADVALASMMANKDAKNPVSITHDHIELYENQTEDLEPKKLYRCDRCPYANVRRDHLLAHLRCHMVKHEFACPYCDYSVGKTHVLVQHVKVHFSPLPELSEWLAENGDTERMKELKGKNYVEAIEVVKLFHDGKKMEINVKAVIAGNSDSAEVENNSTQKKKENEQTAADAKSESDIVEDNKSAPDESKAMEIEDNSETIKEGSTNDDDQSKEVNDNNKSATDMEVENTDEGEKKLEEKDVSMYELLTHFPYVADQPSSSNHVTESEGNAGNTSDESEASKKSDAQEDCGKAENGNGQKLVEENMEFQNKLSATYEPPKTAMKGLYLIS</sequence>
<dbReference type="PANTHER" id="PTHR24403">
    <property type="entry name" value="ZINC FINGER PROTEIN"/>
    <property type="match status" value="1"/>
</dbReference>
<feature type="compositionally biased region" description="Low complexity" evidence="6">
    <location>
        <begin position="1168"/>
        <end position="1192"/>
    </location>
</feature>
<feature type="domain" description="C2H2-type" evidence="7">
    <location>
        <begin position="406"/>
        <end position="433"/>
    </location>
</feature>
<feature type="compositionally biased region" description="Basic and acidic residues" evidence="6">
    <location>
        <begin position="2159"/>
        <end position="2168"/>
    </location>
</feature>
<feature type="compositionally biased region" description="Polar residues" evidence="6">
    <location>
        <begin position="1193"/>
        <end position="1211"/>
    </location>
</feature>
<feature type="domain" description="C2H2-type" evidence="7">
    <location>
        <begin position="378"/>
        <end position="405"/>
    </location>
</feature>
<feature type="compositionally biased region" description="Polar residues" evidence="6">
    <location>
        <begin position="2077"/>
        <end position="2086"/>
    </location>
</feature>
<protein>
    <submittedName>
        <fullName evidence="8">ZN845-like protein</fullName>
    </submittedName>
</protein>
<feature type="region of interest" description="Disordered" evidence="6">
    <location>
        <begin position="1168"/>
        <end position="1211"/>
    </location>
</feature>
<dbReference type="Gene3D" id="3.30.160.60">
    <property type="entry name" value="Classic Zinc Finger"/>
    <property type="match status" value="13"/>
</dbReference>
<feature type="domain" description="C2H2-type" evidence="7">
    <location>
        <begin position="919"/>
        <end position="947"/>
    </location>
</feature>
<dbReference type="InterPro" id="IPR013087">
    <property type="entry name" value="Znf_C2H2_type"/>
</dbReference>
<feature type="compositionally biased region" description="Basic and acidic residues" evidence="6">
    <location>
        <begin position="2088"/>
        <end position="2120"/>
    </location>
</feature>
<keyword evidence="4" id="KW-0862">Zinc</keyword>
<gene>
    <name evidence="8" type="ORF">MAR_025862</name>
</gene>
<keyword evidence="2" id="KW-0677">Repeat</keyword>
<feature type="domain" description="C2H2-type" evidence="7">
    <location>
        <begin position="846"/>
        <end position="874"/>
    </location>
</feature>
<dbReference type="PROSITE" id="PS00028">
    <property type="entry name" value="ZINC_FINGER_C2H2_1"/>
    <property type="match status" value="8"/>
</dbReference>
<evidence type="ECO:0000256" key="4">
    <source>
        <dbReference type="ARBA" id="ARBA00022833"/>
    </source>
</evidence>
<dbReference type="EMBL" id="CP111019">
    <property type="protein sequence ID" value="WAR11682.1"/>
    <property type="molecule type" value="Genomic_DNA"/>
</dbReference>
<feature type="domain" description="C2H2-type" evidence="7">
    <location>
        <begin position="998"/>
        <end position="1026"/>
    </location>
</feature>
<feature type="region of interest" description="Disordered" evidence="6">
    <location>
        <begin position="308"/>
        <end position="331"/>
    </location>
</feature>
<evidence type="ECO:0000313" key="8">
    <source>
        <dbReference type="EMBL" id="WAR11682.1"/>
    </source>
</evidence>
<feature type="region of interest" description="Disordered" evidence="6">
    <location>
        <begin position="2180"/>
        <end position="2229"/>
    </location>
</feature>
<evidence type="ECO:0000313" key="9">
    <source>
        <dbReference type="Proteomes" id="UP001164746"/>
    </source>
</evidence>
<reference evidence="8" key="1">
    <citation type="submission" date="2022-11" db="EMBL/GenBank/DDBJ databases">
        <title>Centuries of genome instability and evolution in soft-shell clam transmissible cancer (bioRxiv).</title>
        <authorList>
            <person name="Hart S.F.M."/>
            <person name="Yonemitsu M.A."/>
            <person name="Giersch R.M."/>
            <person name="Beal B.F."/>
            <person name="Arriagada G."/>
            <person name="Davis B.W."/>
            <person name="Ostrander E.A."/>
            <person name="Goff S.P."/>
            <person name="Metzger M.J."/>
        </authorList>
    </citation>
    <scope>NUCLEOTIDE SEQUENCE</scope>
    <source>
        <strain evidence="8">MELC-2E11</strain>
        <tissue evidence="8">Siphon/mantle</tissue>
    </source>
</reference>
<dbReference type="InterPro" id="IPR036236">
    <property type="entry name" value="Znf_C2H2_sf"/>
</dbReference>
<dbReference type="PROSITE" id="PS50157">
    <property type="entry name" value="ZINC_FINGER_C2H2_2"/>
    <property type="match status" value="13"/>
</dbReference>
<dbReference type="SMART" id="SM00355">
    <property type="entry name" value="ZnF_C2H2"/>
    <property type="match status" value="29"/>
</dbReference>
<dbReference type="PANTHER" id="PTHR24403:SF67">
    <property type="entry name" value="FI01116P-RELATED"/>
    <property type="match status" value="1"/>
</dbReference>
<feature type="compositionally biased region" description="Basic and acidic residues" evidence="6">
    <location>
        <begin position="2206"/>
        <end position="2219"/>
    </location>
</feature>
<feature type="region of interest" description="Disordered" evidence="6">
    <location>
        <begin position="954"/>
        <end position="974"/>
    </location>
</feature>
<accession>A0ABY7ERV6</accession>
<dbReference type="SUPFAM" id="SSF57667">
    <property type="entry name" value="beta-beta-alpha zinc fingers"/>
    <property type="match status" value="7"/>
</dbReference>
<feature type="compositionally biased region" description="Low complexity" evidence="6">
    <location>
        <begin position="962"/>
        <end position="972"/>
    </location>
</feature>
<evidence type="ECO:0000256" key="2">
    <source>
        <dbReference type="ARBA" id="ARBA00022737"/>
    </source>
</evidence>
<feature type="region of interest" description="Disordered" evidence="6">
    <location>
        <begin position="1591"/>
        <end position="1611"/>
    </location>
</feature>
<feature type="domain" description="C2H2-type" evidence="7">
    <location>
        <begin position="1648"/>
        <end position="1675"/>
    </location>
</feature>
<feature type="domain" description="C2H2-type" evidence="7">
    <location>
        <begin position="1884"/>
        <end position="1911"/>
    </location>
</feature>
<feature type="region of interest" description="Disordered" evidence="6">
    <location>
        <begin position="82"/>
        <end position="167"/>
    </location>
</feature>
<name>A0ABY7ERV6_MYAAR</name>
<dbReference type="InterPro" id="IPR050688">
    <property type="entry name" value="Zinc_finger/UBP_domain"/>
</dbReference>
<dbReference type="Pfam" id="PF00096">
    <property type="entry name" value="zf-C2H2"/>
    <property type="match status" value="2"/>
</dbReference>
<proteinExistence type="predicted"/>
<feature type="region of interest" description="Disordered" evidence="6">
    <location>
        <begin position="1044"/>
        <end position="1083"/>
    </location>
</feature>
<evidence type="ECO:0000256" key="3">
    <source>
        <dbReference type="ARBA" id="ARBA00022771"/>
    </source>
</evidence>
<evidence type="ECO:0000256" key="1">
    <source>
        <dbReference type="ARBA" id="ARBA00022723"/>
    </source>
</evidence>
<evidence type="ECO:0000256" key="6">
    <source>
        <dbReference type="SAM" id="MobiDB-lite"/>
    </source>
</evidence>
<feature type="region of interest" description="Disordered" evidence="6">
    <location>
        <begin position="479"/>
        <end position="519"/>
    </location>
</feature>
<keyword evidence="1" id="KW-0479">Metal-binding</keyword>
<evidence type="ECO:0000256" key="5">
    <source>
        <dbReference type="PROSITE-ProRule" id="PRU00042"/>
    </source>
</evidence>
<organism evidence="8 9">
    <name type="scientific">Mya arenaria</name>
    <name type="common">Soft-shell clam</name>
    <dbReference type="NCBI Taxonomy" id="6604"/>
    <lineage>
        <taxon>Eukaryota</taxon>
        <taxon>Metazoa</taxon>
        <taxon>Spiralia</taxon>
        <taxon>Lophotrochozoa</taxon>
        <taxon>Mollusca</taxon>
        <taxon>Bivalvia</taxon>
        <taxon>Autobranchia</taxon>
        <taxon>Heteroconchia</taxon>
        <taxon>Euheterodonta</taxon>
        <taxon>Imparidentia</taxon>
        <taxon>Neoheterodontei</taxon>
        <taxon>Myida</taxon>
        <taxon>Myoidea</taxon>
        <taxon>Myidae</taxon>
        <taxon>Mya</taxon>
    </lineage>
</organism>
<feature type="compositionally biased region" description="Polar residues" evidence="6">
    <location>
        <begin position="2184"/>
        <end position="2202"/>
    </location>
</feature>
<feature type="domain" description="C2H2-type" evidence="7">
    <location>
        <begin position="1970"/>
        <end position="1997"/>
    </location>
</feature>
<feature type="domain" description="C2H2-type" evidence="7">
    <location>
        <begin position="818"/>
        <end position="845"/>
    </location>
</feature>